<sequence length="279" mass="30962">MNSLTASSPSGITHIWQLAKFELSKRFSSRSGIIALIAFILVWSVILIYPIKQASNIIMEPSFKEFIAAVFGPTTLDQLFNWQVSEFAMFWVAALYLFPMFSIFISADQFSSDKQRGTLRFVSLRVSRNSLFFGRVFGQIFIQGFLIFVTLIATTLLVMSRDTGLLIPAINTALVIFANLLIIVLPYIATMALLSLIANSARQASIFAIILWVIVSIIITLVNVKFPGLEILRYLLPGSQLSNMVNTQGLAAFAYAPIPLLQTAVILIIGRIVMQRSAL</sequence>
<feature type="transmembrane region" description="Helical" evidence="1">
    <location>
        <begin position="132"/>
        <end position="159"/>
    </location>
</feature>
<dbReference type="Proteomes" id="UP001155546">
    <property type="component" value="Unassembled WGS sequence"/>
</dbReference>
<feature type="transmembrane region" description="Helical" evidence="1">
    <location>
        <begin position="33"/>
        <end position="51"/>
    </location>
</feature>
<dbReference type="GO" id="GO:0005886">
    <property type="term" value="C:plasma membrane"/>
    <property type="evidence" value="ECO:0007669"/>
    <property type="project" value="UniProtKB-SubCell"/>
</dbReference>
<dbReference type="RefSeq" id="WP_261297930.1">
    <property type="nucleotide sequence ID" value="NZ_JAMTCD010000006.1"/>
</dbReference>
<feature type="transmembrane region" description="Helical" evidence="1">
    <location>
        <begin position="252"/>
        <end position="274"/>
    </location>
</feature>
<dbReference type="EMBL" id="JAMTCD010000006">
    <property type="protein sequence ID" value="MCT7941540.1"/>
    <property type="molecule type" value="Genomic_DNA"/>
</dbReference>
<dbReference type="Pfam" id="PF12679">
    <property type="entry name" value="ABC2_membrane_2"/>
    <property type="match status" value="1"/>
</dbReference>
<protein>
    <submittedName>
        <fullName evidence="2">ABC transporter permease</fullName>
    </submittedName>
</protein>
<reference evidence="2" key="1">
    <citation type="journal article" date="2023" name="Int. J. Syst. Evol. Microbiol.">
        <title>&lt;i&gt;Shewanella septentrionalis&lt;/i&gt; sp. nov. and &lt;i&gt;Shewanella holmiensis&lt;/i&gt; sp. nov., isolated from Baltic Sea water and sediments.</title>
        <authorList>
            <person name="Martin-Rodriguez A.J."/>
            <person name="Thorell K."/>
            <person name="Joffre E."/>
            <person name="Jensie-Markopoulos S."/>
            <person name="Moore E.R.B."/>
            <person name="Sjoling A."/>
        </authorList>
    </citation>
    <scope>NUCLEOTIDE SEQUENCE</scope>
    <source>
        <strain evidence="2">SP1S2-7</strain>
    </source>
</reference>
<accession>A0A9X3AUH0</accession>
<keyword evidence="1" id="KW-0472">Membrane</keyword>
<proteinExistence type="predicted"/>
<feature type="transmembrane region" description="Helical" evidence="1">
    <location>
        <begin position="88"/>
        <end position="111"/>
    </location>
</feature>
<keyword evidence="1" id="KW-1133">Transmembrane helix</keyword>
<gene>
    <name evidence="2" type="ORF">NE535_06985</name>
</gene>
<keyword evidence="3" id="KW-1185">Reference proteome</keyword>
<organism evidence="2 3">
    <name type="scientific">Shewanella holmiensis</name>
    <dbReference type="NCBI Taxonomy" id="2952222"/>
    <lineage>
        <taxon>Bacteria</taxon>
        <taxon>Pseudomonadati</taxon>
        <taxon>Pseudomonadota</taxon>
        <taxon>Gammaproteobacteria</taxon>
        <taxon>Alteromonadales</taxon>
        <taxon>Shewanellaceae</taxon>
        <taxon>Shewanella</taxon>
    </lineage>
</organism>
<name>A0A9X3AUH0_9GAMM</name>
<dbReference type="AlphaFoldDB" id="A0A9X3AUH0"/>
<keyword evidence="1" id="KW-0812">Transmembrane</keyword>
<dbReference type="GO" id="GO:0140359">
    <property type="term" value="F:ABC-type transporter activity"/>
    <property type="evidence" value="ECO:0007669"/>
    <property type="project" value="InterPro"/>
</dbReference>
<evidence type="ECO:0000313" key="2">
    <source>
        <dbReference type="EMBL" id="MCT7941540.1"/>
    </source>
</evidence>
<comment type="caution">
    <text evidence="2">The sequence shown here is derived from an EMBL/GenBank/DDBJ whole genome shotgun (WGS) entry which is preliminary data.</text>
</comment>
<feature type="transmembrane region" description="Helical" evidence="1">
    <location>
        <begin position="206"/>
        <end position="226"/>
    </location>
</feature>
<feature type="transmembrane region" description="Helical" evidence="1">
    <location>
        <begin position="165"/>
        <end position="194"/>
    </location>
</feature>
<evidence type="ECO:0000313" key="3">
    <source>
        <dbReference type="Proteomes" id="UP001155546"/>
    </source>
</evidence>
<evidence type="ECO:0000256" key="1">
    <source>
        <dbReference type="SAM" id="Phobius"/>
    </source>
</evidence>